<feature type="domain" description="Hemerythrin-like" evidence="1">
    <location>
        <begin position="46"/>
        <end position="164"/>
    </location>
</feature>
<dbReference type="Pfam" id="PF01814">
    <property type="entry name" value="Hemerythrin"/>
    <property type="match status" value="1"/>
</dbReference>
<gene>
    <name evidence="2" type="ORF">BDV98DRAFT_571902</name>
</gene>
<name>A0A5C3QBV1_9AGAR</name>
<evidence type="ECO:0000313" key="3">
    <source>
        <dbReference type="Proteomes" id="UP000305067"/>
    </source>
</evidence>
<organism evidence="2 3">
    <name type="scientific">Pterulicium gracile</name>
    <dbReference type="NCBI Taxonomy" id="1884261"/>
    <lineage>
        <taxon>Eukaryota</taxon>
        <taxon>Fungi</taxon>
        <taxon>Dikarya</taxon>
        <taxon>Basidiomycota</taxon>
        <taxon>Agaricomycotina</taxon>
        <taxon>Agaricomycetes</taxon>
        <taxon>Agaricomycetidae</taxon>
        <taxon>Agaricales</taxon>
        <taxon>Pleurotineae</taxon>
        <taxon>Pterulaceae</taxon>
        <taxon>Pterulicium</taxon>
    </lineage>
</organism>
<sequence length="232" mass="26573">MFRTLTTRTSTSLSRSTFPRAQRILAPVVPLLNLTRTMATEKQKTLTEAIKEDHEEMYEYYDLYQKAHGNADAQERWARQLIWEVARHAVGEEIVVYPLMEQYMGADGVKQADHDREEHQGVKEMLSQLESLTPASTNYSELLKKVMDHLKHHNNDEEVKDLPVLEPLLGEERSRAAAKEFTRTKMFVPTRAHPSLPNRPPAETLAGFLVTPIDKLKDAFAKFPTEEMKNAA</sequence>
<dbReference type="OrthoDB" id="9983919at2759"/>
<protein>
    <recommendedName>
        <fullName evidence="1">Hemerythrin-like domain-containing protein</fullName>
    </recommendedName>
</protein>
<evidence type="ECO:0000313" key="2">
    <source>
        <dbReference type="EMBL" id="TFK99221.1"/>
    </source>
</evidence>
<dbReference type="EMBL" id="ML178835">
    <property type="protein sequence ID" value="TFK99221.1"/>
    <property type="molecule type" value="Genomic_DNA"/>
</dbReference>
<dbReference type="PANTHER" id="PTHR35585">
    <property type="entry name" value="HHE DOMAIN PROTEIN (AFU_ORTHOLOGUE AFUA_4G00730)"/>
    <property type="match status" value="1"/>
</dbReference>
<dbReference type="Gene3D" id="1.20.120.520">
    <property type="entry name" value="nmb1532 protein domain like"/>
    <property type="match status" value="1"/>
</dbReference>
<accession>A0A5C3QBV1</accession>
<dbReference type="InterPro" id="IPR012312">
    <property type="entry name" value="Hemerythrin-like"/>
</dbReference>
<reference evidence="2 3" key="1">
    <citation type="journal article" date="2019" name="Nat. Ecol. Evol.">
        <title>Megaphylogeny resolves global patterns of mushroom evolution.</title>
        <authorList>
            <person name="Varga T."/>
            <person name="Krizsan K."/>
            <person name="Foldi C."/>
            <person name="Dima B."/>
            <person name="Sanchez-Garcia M."/>
            <person name="Sanchez-Ramirez S."/>
            <person name="Szollosi G.J."/>
            <person name="Szarkandi J.G."/>
            <person name="Papp V."/>
            <person name="Albert L."/>
            <person name="Andreopoulos W."/>
            <person name="Angelini C."/>
            <person name="Antonin V."/>
            <person name="Barry K.W."/>
            <person name="Bougher N.L."/>
            <person name="Buchanan P."/>
            <person name="Buyck B."/>
            <person name="Bense V."/>
            <person name="Catcheside P."/>
            <person name="Chovatia M."/>
            <person name="Cooper J."/>
            <person name="Damon W."/>
            <person name="Desjardin D."/>
            <person name="Finy P."/>
            <person name="Geml J."/>
            <person name="Haridas S."/>
            <person name="Hughes K."/>
            <person name="Justo A."/>
            <person name="Karasinski D."/>
            <person name="Kautmanova I."/>
            <person name="Kiss B."/>
            <person name="Kocsube S."/>
            <person name="Kotiranta H."/>
            <person name="LaButti K.M."/>
            <person name="Lechner B.E."/>
            <person name="Liimatainen K."/>
            <person name="Lipzen A."/>
            <person name="Lukacs Z."/>
            <person name="Mihaltcheva S."/>
            <person name="Morgado L.N."/>
            <person name="Niskanen T."/>
            <person name="Noordeloos M.E."/>
            <person name="Ohm R.A."/>
            <person name="Ortiz-Santana B."/>
            <person name="Ovrebo C."/>
            <person name="Racz N."/>
            <person name="Riley R."/>
            <person name="Savchenko A."/>
            <person name="Shiryaev A."/>
            <person name="Soop K."/>
            <person name="Spirin V."/>
            <person name="Szebenyi C."/>
            <person name="Tomsovsky M."/>
            <person name="Tulloss R.E."/>
            <person name="Uehling J."/>
            <person name="Grigoriev I.V."/>
            <person name="Vagvolgyi C."/>
            <person name="Papp T."/>
            <person name="Martin F.M."/>
            <person name="Miettinen O."/>
            <person name="Hibbett D.S."/>
            <person name="Nagy L.G."/>
        </authorList>
    </citation>
    <scope>NUCLEOTIDE SEQUENCE [LARGE SCALE GENOMIC DNA]</scope>
    <source>
        <strain evidence="2 3">CBS 309.79</strain>
    </source>
</reference>
<proteinExistence type="predicted"/>
<evidence type="ECO:0000259" key="1">
    <source>
        <dbReference type="Pfam" id="PF01814"/>
    </source>
</evidence>
<dbReference type="Proteomes" id="UP000305067">
    <property type="component" value="Unassembled WGS sequence"/>
</dbReference>
<dbReference type="AlphaFoldDB" id="A0A5C3QBV1"/>
<keyword evidence="3" id="KW-1185">Reference proteome</keyword>
<dbReference type="PANTHER" id="PTHR35585:SF1">
    <property type="entry name" value="HHE DOMAIN PROTEIN (AFU_ORTHOLOGUE AFUA_4G00730)"/>
    <property type="match status" value="1"/>
</dbReference>
<dbReference type="STRING" id="1884261.A0A5C3QBV1"/>